<feature type="compositionally biased region" description="Low complexity" evidence="3">
    <location>
        <begin position="29"/>
        <end position="42"/>
    </location>
</feature>
<evidence type="ECO:0000256" key="3">
    <source>
        <dbReference type="SAM" id="MobiDB-lite"/>
    </source>
</evidence>
<dbReference type="SMART" id="SM00398">
    <property type="entry name" value="HMG"/>
    <property type="match status" value="1"/>
</dbReference>
<evidence type="ECO:0000313" key="5">
    <source>
        <dbReference type="EMBL" id="KGR16961.1"/>
    </source>
</evidence>
<gene>
    <name evidence="5" type="ORF">MG3_00870</name>
</gene>
<keyword evidence="1" id="KW-0539">Nucleus</keyword>
<organism evidence="5 6">
    <name type="scientific">Candida albicans P78048</name>
    <dbReference type="NCBI Taxonomy" id="1094989"/>
    <lineage>
        <taxon>Eukaryota</taxon>
        <taxon>Fungi</taxon>
        <taxon>Dikarya</taxon>
        <taxon>Ascomycota</taxon>
        <taxon>Saccharomycotina</taxon>
        <taxon>Pichiomycetes</taxon>
        <taxon>Debaryomycetaceae</taxon>
        <taxon>Candida/Lodderomyces clade</taxon>
        <taxon>Candida</taxon>
    </lineage>
</organism>
<reference evidence="5 6" key="1">
    <citation type="submission" date="2013-12" db="EMBL/GenBank/DDBJ databases">
        <title>The Genome Sequence of Candida albicans P78048.</title>
        <authorList>
            <consortium name="The Broad Institute Genome Sequencing Platform"/>
            <consortium name="The Broad Institute Genome Sequencing Center for Infectious Disease"/>
            <person name="Cuomo C."/>
            <person name="Bennett R."/>
            <person name="Hirakawa M."/>
            <person name="Noverr M."/>
            <person name="Mitchell A."/>
            <person name="Young S.K."/>
            <person name="Zeng Q."/>
            <person name="Gargeya S."/>
            <person name="Fitzgerald M."/>
            <person name="Abouelleil A."/>
            <person name="Alvarado L."/>
            <person name="Berlin A.M."/>
            <person name="Chapman S.B."/>
            <person name="Dewar J."/>
            <person name="Goldberg J."/>
            <person name="Griggs A."/>
            <person name="Gujja S."/>
            <person name="Hansen M."/>
            <person name="Howarth C."/>
            <person name="Imamovic A."/>
            <person name="Larimer J."/>
            <person name="McCowan C."/>
            <person name="Murphy C."/>
            <person name="Pearson M."/>
            <person name="Priest M."/>
            <person name="Roberts A."/>
            <person name="Saif S."/>
            <person name="Shea T."/>
            <person name="Sykes S."/>
            <person name="Wortman J."/>
            <person name="Nusbaum C."/>
            <person name="Birren B."/>
        </authorList>
    </citation>
    <scope>NUCLEOTIDE SEQUENCE [LARGE SCALE GENOMIC DNA]</scope>
    <source>
        <strain evidence="5 6">P78048</strain>
    </source>
</reference>
<name>A0AB34PYZ5_CANAX</name>
<evidence type="ECO:0000259" key="4">
    <source>
        <dbReference type="PROSITE" id="PS50118"/>
    </source>
</evidence>
<dbReference type="GO" id="GO:0005634">
    <property type="term" value="C:nucleus"/>
    <property type="evidence" value="ECO:0007669"/>
    <property type="project" value="UniProtKB-UniRule"/>
</dbReference>
<proteinExistence type="predicted"/>
<feature type="DNA-binding region" description="HMG box" evidence="1">
    <location>
        <begin position="161"/>
        <end position="222"/>
    </location>
</feature>
<sequence length="245" mass="28513">MLRSFVTSINPIGYNAVSLVSMRALATKVATTTTKKSTTKASPKTKKTTKKSTKPPKVDTKAIRLQKKINEAKSAKKNLQQQIKDISTQHKTLSKQRKFEEKARSKIHKLAPGNFYSMFQKKRAGDSVAEFYQFPEEEKAKWIAARDAYWEKAKSYFTPKPKLGANGFAKYVQENYIRGDSLTETMKKLADEWNALSETEKQQYQISKEDKEKYKKALEKWKELRLKEYSDYLKFKENYKVEDDF</sequence>
<dbReference type="PROSITE" id="PS50118">
    <property type="entry name" value="HMG_BOX_2"/>
    <property type="match status" value="1"/>
</dbReference>
<feature type="compositionally biased region" description="Basic residues" evidence="3">
    <location>
        <begin position="43"/>
        <end position="54"/>
    </location>
</feature>
<accession>A0AB34PYZ5</accession>
<dbReference type="AlphaFoldDB" id="A0AB34PYZ5"/>
<evidence type="ECO:0000313" key="6">
    <source>
        <dbReference type="Proteomes" id="UP000030161"/>
    </source>
</evidence>
<dbReference type="SUPFAM" id="SSF47095">
    <property type="entry name" value="HMG-box"/>
    <property type="match status" value="1"/>
</dbReference>
<keyword evidence="1" id="KW-0238">DNA-binding</keyword>
<dbReference type="Proteomes" id="UP000030161">
    <property type="component" value="Unassembled WGS sequence"/>
</dbReference>
<protein>
    <recommendedName>
        <fullName evidence="4">HMG box domain-containing protein</fullName>
    </recommendedName>
</protein>
<dbReference type="InterPro" id="IPR009071">
    <property type="entry name" value="HMG_box_dom"/>
</dbReference>
<dbReference type="Gene3D" id="1.10.30.10">
    <property type="entry name" value="High mobility group box domain"/>
    <property type="match status" value="1"/>
</dbReference>
<dbReference type="InterPro" id="IPR036910">
    <property type="entry name" value="HMG_box_dom_sf"/>
</dbReference>
<comment type="caution">
    <text evidence="5">The sequence shown here is derived from an EMBL/GenBank/DDBJ whole genome shotgun (WGS) entry which is preliminary data.</text>
</comment>
<feature type="coiled-coil region" evidence="2">
    <location>
        <begin position="62"/>
        <end position="96"/>
    </location>
</feature>
<dbReference type="EMBL" id="AJIX01000008">
    <property type="protein sequence ID" value="KGR16961.1"/>
    <property type="molecule type" value="Genomic_DNA"/>
</dbReference>
<evidence type="ECO:0000256" key="2">
    <source>
        <dbReference type="SAM" id="Coils"/>
    </source>
</evidence>
<evidence type="ECO:0000256" key="1">
    <source>
        <dbReference type="PROSITE-ProRule" id="PRU00267"/>
    </source>
</evidence>
<feature type="domain" description="HMG box" evidence="4">
    <location>
        <begin position="161"/>
        <end position="222"/>
    </location>
</feature>
<feature type="region of interest" description="Disordered" evidence="3">
    <location>
        <begin position="29"/>
        <end position="59"/>
    </location>
</feature>
<dbReference type="GO" id="GO:0003677">
    <property type="term" value="F:DNA binding"/>
    <property type="evidence" value="ECO:0007669"/>
    <property type="project" value="UniProtKB-UniRule"/>
</dbReference>
<keyword evidence="2" id="KW-0175">Coiled coil</keyword>